<accession>X8DC63</accession>
<name>X8DC63_9MYCO</name>
<comment type="caution">
    <text evidence="2">The sequence shown here is derived from an EMBL/GenBank/DDBJ whole genome shotgun (WGS) entry which is preliminary data.</text>
</comment>
<proteinExistence type="predicted"/>
<feature type="non-terminal residue" evidence="2">
    <location>
        <position position="73"/>
    </location>
</feature>
<reference evidence="2 3" key="1">
    <citation type="submission" date="2013-12" db="EMBL/GenBank/DDBJ databases">
        <authorList>
            <person name="Zelazny A."/>
            <person name="Olivier K."/>
            <person name="Holland S."/>
            <person name="Lenaerts A."/>
            <person name="Ordway D."/>
            <person name="DeGroote M.A."/>
            <person name="Parker T."/>
            <person name="Sizemore C."/>
            <person name="Tallon L.J."/>
            <person name="Sadzewicz L.K."/>
            <person name="Sengamalay N."/>
            <person name="Fraser C.M."/>
            <person name="Hine E."/>
            <person name="Shefchek K.A."/>
            <person name="Das S.P."/>
            <person name="Tettelin H."/>
        </authorList>
    </citation>
    <scope>NUCLEOTIDE SEQUENCE [LARGE SCALE GENOMIC DNA]</scope>
    <source>
        <strain evidence="2 3">1513</strain>
    </source>
</reference>
<evidence type="ECO:0000313" key="3">
    <source>
        <dbReference type="Proteomes" id="UP000023351"/>
    </source>
</evidence>
<feature type="region of interest" description="Disordered" evidence="1">
    <location>
        <begin position="50"/>
        <end position="73"/>
    </location>
</feature>
<dbReference type="AlphaFoldDB" id="X8DC63"/>
<gene>
    <name evidence="2" type="ORF">I540_6061</name>
</gene>
<evidence type="ECO:0000313" key="2">
    <source>
        <dbReference type="EMBL" id="EUA65959.1"/>
    </source>
</evidence>
<dbReference type="EMBL" id="JAOJ01000004">
    <property type="protein sequence ID" value="EUA65959.1"/>
    <property type="molecule type" value="Genomic_DNA"/>
</dbReference>
<sequence length="73" mass="8262">MISRARASELTKRPTSFYTLPISDFGADSNGSDVNIVDLPTIRQIVHDVSPQIPCPRRGAPPRRPRRQHCRRP</sequence>
<organism evidence="2 3">
    <name type="scientific">Mycobacteroides abscessus subsp. bolletii 1513</name>
    <dbReference type="NCBI Taxonomy" id="1299321"/>
    <lineage>
        <taxon>Bacteria</taxon>
        <taxon>Bacillati</taxon>
        <taxon>Actinomycetota</taxon>
        <taxon>Actinomycetes</taxon>
        <taxon>Mycobacteriales</taxon>
        <taxon>Mycobacteriaceae</taxon>
        <taxon>Mycobacteroides</taxon>
        <taxon>Mycobacteroides abscessus</taxon>
    </lineage>
</organism>
<feature type="compositionally biased region" description="Basic residues" evidence="1">
    <location>
        <begin position="60"/>
        <end position="73"/>
    </location>
</feature>
<evidence type="ECO:0000256" key="1">
    <source>
        <dbReference type="SAM" id="MobiDB-lite"/>
    </source>
</evidence>
<protein>
    <submittedName>
        <fullName evidence="2">Uncharacterized protein</fullName>
    </submittedName>
</protein>
<dbReference type="Proteomes" id="UP000023351">
    <property type="component" value="Unassembled WGS sequence"/>
</dbReference>